<dbReference type="GO" id="GO:0046872">
    <property type="term" value="F:metal ion binding"/>
    <property type="evidence" value="ECO:0007669"/>
    <property type="project" value="UniProtKB-KW"/>
</dbReference>
<organism evidence="10 11">
    <name type="scientific">Synchytrium endobioticum</name>
    <dbReference type="NCBI Taxonomy" id="286115"/>
    <lineage>
        <taxon>Eukaryota</taxon>
        <taxon>Fungi</taxon>
        <taxon>Fungi incertae sedis</taxon>
        <taxon>Chytridiomycota</taxon>
        <taxon>Chytridiomycota incertae sedis</taxon>
        <taxon>Chytridiomycetes</taxon>
        <taxon>Synchytriales</taxon>
        <taxon>Synchytriaceae</taxon>
        <taxon>Synchytrium</taxon>
    </lineage>
</organism>
<comment type="caution">
    <text evidence="10">The sequence shown here is derived from an EMBL/GenBank/DDBJ whole genome shotgun (WGS) entry which is preliminary data.</text>
</comment>
<evidence type="ECO:0000256" key="8">
    <source>
        <dbReference type="SAM" id="MobiDB-lite"/>
    </source>
</evidence>
<evidence type="ECO:0000256" key="2">
    <source>
        <dbReference type="ARBA" id="ARBA00006676"/>
    </source>
</evidence>
<comment type="cofactor">
    <cofactor evidence="1">
        <name>Zn(2+)</name>
        <dbReference type="ChEBI" id="CHEBI:29105"/>
    </cofactor>
</comment>
<dbReference type="GO" id="GO:0006154">
    <property type="term" value="P:adenosine catabolic process"/>
    <property type="evidence" value="ECO:0007669"/>
    <property type="project" value="TreeGrafter"/>
</dbReference>
<protein>
    <recommendedName>
        <fullName evidence="9">Adenosine deaminase domain-containing protein</fullName>
    </recommendedName>
</protein>
<dbReference type="GO" id="GO:0004000">
    <property type="term" value="F:adenosine deaminase activity"/>
    <property type="evidence" value="ECO:0007669"/>
    <property type="project" value="TreeGrafter"/>
</dbReference>
<sequence>MLASGRDPIILPFPRHDMTIRSCKGARCDTGSSSTSLKSSSRKTLEIDDPCSRKNGSFDLKHESASTGGSDGGCGVVSRDDQSSSTSGSRNDGVHAVAAGSTGIVQQVERKRKAEADSLSYTSPEFLNSGYSHTSHRAVTVHFCEIDNIEEESLLMLKDGVDRIGHATYMTPMVKQCVFEKHIPIEVCISSNVMCKTVSSYGDHHIRQLFEDGHSCVICTDDIGVFKSTLSNEYWIASQILNLDMLGVYRLARLCIDHIFGCEEDKKKLHVRFDPFDLSQYSQCM</sequence>
<keyword evidence="3" id="KW-0479">Metal-binding</keyword>
<dbReference type="EMBL" id="QEAM01000521">
    <property type="protein sequence ID" value="TPX39134.1"/>
    <property type="molecule type" value="Genomic_DNA"/>
</dbReference>
<evidence type="ECO:0000313" key="10">
    <source>
        <dbReference type="EMBL" id="TPX39134.1"/>
    </source>
</evidence>
<dbReference type="VEuPathDB" id="FungiDB:SeMB42_g05996"/>
<feature type="region of interest" description="Disordered" evidence="8">
    <location>
        <begin position="56"/>
        <end position="110"/>
    </location>
</feature>
<dbReference type="AlphaFoldDB" id="A0A507CL73"/>
<comment type="similarity">
    <text evidence="2">Belongs to the metallo-dependent hydrolases superfamily. Adenosine and AMP deaminases family.</text>
</comment>
<dbReference type="PANTHER" id="PTHR11409:SF42">
    <property type="entry name" value="ADENOSINE DEAMINASE-LIKE PROTEIN"/>
    <property type="match status" value="1"/>
</dbReference>
<dbReference type="PANTHER" id="PTHR11409">
    <property type="entry name" value="ADENOSINE DEAMINASE"/>
    <property type="match status" value="1"/>
</dbReference>
<dbReference type="InterPro" id="IPR032466">
    <property type="entry name" value="Metal_Hydrolase"/>
</dbReference>
<evidence type="ECO:0000256" key="3">
    <source>
        <dbReference type="ARBA" id="ARBA00022723"/>
    </source>
</evidence>
<dbReference type="Gene3D" id="3.20.20.140">
    <property type="entry name" value="Metal-dependent hydrolases"/>
    <property type="match status" value="1"/>
</dbReference>
<gene>
    <name evidence="10" type="ORF">SeLEV6574_g07413</name>
</gene>
<dbReference type="Proteomes" id="UP000320475">
    <property type="component" value="Unassembled WGS sequence"/>
</dbReference>
<evidence type="ECO:0000313" key="11">
    <source>
        <dbReference type="Proteomes" id="UP000320475"/>
    </source>
</evidence>
<reference evidence="10 11" key="1">
    <citation type="journal article" date="2019" name="Sci. Rep.">
        <title>Comparative genomics of chytrid fungi reveal insights into the obligate biotrophic and pathogenic lifestyle of Synchytrium endobioticum.</title>
        <authorList>
            <person name="van de Vossenberg B.T.L.H."/>
            <person name="Warris S."/>
            <person name="Nguyen H.D.T."/>
            <person name="van Gent-Pelzer M.P.E."/>
            <person name="Joly D.L."/>
            <person name="van de Geest H.C."/>
            <person name="Bonants P.J.M."/>
            <person name="Smith D.S."/>
            <person name="Levesque C.A."/>
            <person name="van der Lee T.A.J."/>
        </authorList>
    </citation>
    <scope>NUCLEOTIDE SEQUENCE [LARGE SCALE GENOMIC DNA]</scope>
    <source>
        <strain evidence="10 11">LEV6574</strain>
    </source>
</reference>
<dbReference type="SUPFAM" id="SSF51556">
    <property type="entry name" value="Metallo-dependent hydrolases"/>
    <property type="match status" value="1"/>
</dbReference>
<dbReference type="VEuPathDB" id="FungiDB:SeMB42_g07945"/>
<dbReference type="InterPro" id="IPR001365">
    <property type="entry name" value="A_deaminase_dom"/>
</dbReference>
<evidence type="ECO:0000256" key="7">
    <source>
        <dbReference type="ARBA" id="ARBA00048787"/>
    </source>
</evidence>
<proteinExistence type="inferred from homology"/>
<evidence type="ECO:0000259" key="9">
    <source>
        <dbReference type="Pfam" id="PF00962"/>
    </source>
</evidence>
<dbReference type="GO" id="GO:0046103">
    <property type="term" value="P:inosine biosynthetic process"/>
    <property type="evidence" value="ECO:0007669"/>
    <property type="project" value="TreeGrafter"/>
</dbReference>
<evidence type="ECO:0000256" key="1">
    <source>
        <dbReference type="ARBA" id="ARBA00001947"/>
    </source>
</evidence>
<keyword evidence="5" id="KW-0862">Zinc</keyword>
<keyword evidence="6" id="KW-0546">Nucleotide metabolism</keyword>
<evidence type="ECO:0000256" key="4">
    <source>
        <dbReference type="ARBA" id="ARBA00022801"/>
    </source>
</evidence>
<dbReference type="GO" id="GO:0009117">
    <property type="term" value="P:nucleotide metabolic process"/>
    <property type="evidence" value="ECO:0007669"/>
    <property type="project" value="UniProtKB-KW"/>
</dbReference>
<dbReference type="Pfam" id="PF00962">
    <property type="entry name" value="A_deaminase"/>
    <property type="match status" value="1"/>
</dbReference>
<name>A0A507CL73_9FUNG</name>
<comment type="catalytic activity">
    <reaction evidence="7">
        <text>N(6)-methyl-AMP + H2O + H(+) = IMP + methylamine</text>
        <dbReference type="Rhea" id="RHEA:16001"/>
        <dbReference type="ChEBI" id="CHEBI:15377"/>
        <dbReference type="ChEBI" id="CHEBI:15378"/>
        <dbReference type="ChEBI" id="CHEBI:58053"/>
        <dbReference type="ChEBI" id="CHEBI:59338"/>
        <dbReference type="ChEBI" id="CHEBI:144842"/>
    </reaction>
    <physiologicalReaction direction="left-to-right" evidence="7">
        <dbReference type="Rhea" id="RHEA:16002"/>
    </physiologicalReaction>
</comment>
<accession>A0A507CL73</accession>
<feature type="domain" description="Adenosine deaminase" evidence="9">
    <location>
        <begin position="160"/>
        <end position="270"/>
    </location>
</feature>
<dbReference type="InterPro" id="IPR006330">
    <property type="entry name" value="Ado/ade_deaminase"/>
</dbReference>
<dbReference type="OrthoDB" id="272271at2759"/>
<evidence type="ECO:0000256" key="6">
    <source>
        <dbReference type="ARBA" id="ARBA00023080"/>
    </source>
</evidence>
<evidence type="ECO:0000256" key="5">
    <source>
        <dbReference type="ARBA" id="ARBA00022833"/>
    </source>
</evidence>
<keyword evidence="4" id="KW-0378">Hydrolase</keyword>